<dbReference type="Proteomes" id="UP001516400">
    <property type="component" value="Unassembled WGS sequence"/>
</dbReference>
<gene>
    <name evidence="2" type="ORF">HHI36_020979</name>
</gene>
<evidence type="ECO:0000313" key="3">
    <source>
        <dbReference type="Proteomes" id="UP001516400"/>
    </source>
</evidence>
<organism evidence="2 3">
    <name type="scientific">Cryptolaemus montrouzieri</name>
    <dbReference type="NCBI Taxonomy" id="559131"/>
    <lineage>
        <taxon>Eukaryota</taxon>
        <taxon>Metazoa</taxon>
        <taxon>Ecdysozoa</taxon>
        <taxon>Arthropoda</taxon>
        <taxon>Hexapoda</taxon>
        <taxon>Insecta</taxon>
        <taxon>Pterygota</taxon>
        <taxon>Neoptera</taxon>
        <taxon>Endopterygota</taxon>
        <taxon>Coleoptera</taxon>
        <taxon>Polyphaga</taxon>
        <taxon>Cucujiformia</taxon>
        <taxon>Coccinelloidea</taxon>
        <taxon>Coccinellidae</taxon>
        <taxon>Scymninae</taxon>
        <taxon>Scymnini</taxon>
        <taxon>Cryptolaemus</taxon>
    </lineage>
</organism>
<dbReference type="EMBL" id="JABFTP020000083">
    <property type="protein sequence ID" value="KAL3276265.1"/>
    <property type="molecule type" value="Genomic_DNA"/>
</dbReference>
<evidence type="ECO:0000256" key="1">
    <source>
        <dbReference type="SAM" id="MobiDB-lite"/>
    </source>
</evidence>
<dbReference type="AlphaFoldDB" id="A0ABD2NCP8"/>
<comment type="caution">
    <text evidence="2">The sequence shown here is derived from an EMBL/GenBank/DDBJ whole genome shotgun (WGS) entry which is preliminary data.</text>
</comment>
<reference evidence="2 3" key="1">
    <citation type="journal article" date="2021" name="BMC Biol.">
        <title>Horizontally acquired antibacterial genes associated with adaptive radiation of ladybird beetles.</title>
        <authorList>
            <person name="Li H.S."/>
            <person name="Tang X.F."/>
            <person name="Huang Y.H."/>
            <person name="Xu Z.Y."/>
            <person name="Chen M.L."/>
            <person name="Du X.Y."/>
            <person name="Qiu B.Y."/>
            <person name="Chen P.T."/>
            <person name="Zhang W."/>
            <person name="Slipinski A."/>
            <person name="Escalona H.E."/>
            <person name="Waterhouse R.M."/>
            <person name="Zwick A."/>
            <person name="Pang H."/>
        </authorList>
    </citation>
    <scope>NUCLEOTIDE SEQUENCE [LARGE SCALE GENOMIC DNA]</scope>
    <source>
        <strain evidence="2">SYSU2018</strain>
    </source>
</reference>
<sequence>MVRREPKKGMSYPTSRFSGPISLSQIDQRVQELQIPTQNLAGSRTPRNWREGESVAAKKQRRIWSRSRPPRDDEHLLRGVHSCAYDLRPKQVMASRIDVLMKS</sequence>
<protein>
    <submittedName>
        <fullName evidence="2">Uncharacterized protein</fullName>
    </submittedName>
</protein>
<keyword evidence="3" id="KW-1185">Reference proteome</keyword>
<evidence type="ECO:0000313" key="2">
    <source>
        <dbReference type="EMBL" id="KAL3276265.1"/>
    </source>
</evidence>
<proteinExistence type="predicted"/>
<feature type="region of interest" description="Disordered" evidence="1">
    <location>
        <begin position="1"/>
        <end position="20"/>
    </location>
</feature>
<accession>A0ABD2NCP8</accession>
<name>A0ABD2NCP8_9CUCU</name>